<organism evidence="3 4">
    <name type="scientific">Cetraspora pellucida</name>
    <dbReference type="NCBI Taxonomy" id="1433469"/>
    <lineage>
        <taxon>Eukaryota</taxon>
        <taxon>Fungi</taxon>
        <taxon>Fungi incertae sedis</taxon>
        <taxon>Mucoromycota</taxon>
        <taxon>Glomeromycotina</taxon>
        <taxon>Glomeromycetes</taxon>
        <taxon>Diversisporales</taxon>
        <taxon>Gigasporaceae</taxon>
        <taxon>Cetraspora</taxon>
    </lineage>
</organism>
<name>A0A9N9ETR3_9GLOM</name>
<gene>
    <name evidence="3" type="ORF">CPELLU_LOCUS11046</name>
</gene>
<protein>
    <submittedName>
        <fullName evidence="3">22886_t:CDS:1</fullName>
    </submittedName>
</protein>
<proteinExistence type="predicted"/>
<evidence type="ECO:0000256" key="1">
    <source>
        <dbReference type="SAM" id="MobiDB-lite"/>
    </source>
</evidence>
<feature type="region of interest" description="Disordered" evidence="1">
    <location>
        <begin position="404"/>
        <end position="431"/>
    </location>
</feature>
<evidence type="ECO:0000313" key="4">
    <source>
        <dbReference type="Proteomes" id="UP000789759"/>
    </source>
</evidence>
<keyword evidence="2" id="KW-0472">Membrane</keyword>
<feature type="transmembrane region" description="Helical" evidence="2">
    <location>
        <begin position="222"/>
        <end position="242"/>
    </location>
</feature>
<evidence type="ECO:0000256" key="2">
    <source>
        <dbReference type="SAM" id="Phobius"/>
    </source>
</evidence>
<comment type="caution">
    <text evidence="3">The sequence shown here is derived from an EMBL/GenBank/DDBJ whole genome shotgun (WGS) entry which is preliminary data.</text>
</comment>
<dbReference type="EMBL" id="CAJVQA010009479">
    <property type="protein sequence ID" value="CAG8685514.1"/>
    <property type="molecule type" value="Genomic_DNA"/>
</dbReference>
<keyword evidence="2" id="KW-1133">Transmembrane helix</keyword>
<keyword evidence="4" id="KW-1185">Reference proteome</keyword>
<feature type="compositionally biased region" description="Basic and acidic residues" evidence="1">
    <location>
        <begin position="410"/>
        <end position="424"/>
    </location>
</feature>
<evidence type="ECO:0000313" key="3">
    <source>
        <dbReference type="EMBL" id="CAG8685514.1"/>
    </source>
</evidence>
<dbReference type="AlphaFoldDB" id="A0A9N9ETR3"/>
<keyword evidence="2" id="KW-0812">Transmembrane</keyword>
<dbReference type="Proteomes" id="UP000789759">
    <property type="component" value="Unassembled WGS sequence"/>
</dbReference>
<reference evidence="3" key="1">
    <citation type="submission" date="2021-06" db="EMBL/GenBank/DDBJ databases">
        <authorList>
            <person name="Kallberg Y."/>
            <person name="Tangrot J."/>
            <person name="Rosling A."/>
        </authorList>
    </citation>
    <scope>NUCLEOTIDE SEQUENCE</scope>
    <source>
        <strain evidence="3">FL966</strain>
    </source>
</reference>
<accession>A0A9N9ETR3</accession>
<dbReference type="OrthoDB" id="2438462at2759"/>
<sequence>MSNLTTNLDSSCGTNFTCGGLGNPSCYLLQTGPVCSDSSRDNNNRNFTWRLNPSVFPPIEYLGRRVGGGRQTRCVGFNYSSWSQDNKTWLLEYLRYHWVPNNSSSFISNNDTLPPGSFINPLDYIGSCMSSYFCSNGTCILKYPPQTNCNSSIQCDSFACGNLTIVNTTNIDSNMTFNCVDNSSILLQLTANYSRPWNVNLLDQNPNSPPGREKIPTYSSQAVAVIVLIIIILTLVSIGCCIKRFNSTLRPTNLDRSAGGRVHRTASLLVGSGGGGLTREDSVRTLPPYTEMADEPSDQQGVISTFTRYFFPPGELPPPYEDVHSDETRNEDIRRISTLNYISDVHGNPTIPVTTDSTTLDEVRDGVTFRDLPSSEPISRRSTITRNDGTGVTPLVSLQVLPEAGATDSRSFENVRDQVDETTKLNDNNDN</sequence>